<feature type="binding site" evidence="9">
    <location>
        <position position="135"/>
    </location>
    <ligand>
        <name>substrate</name>
    </ligand>
</feature>
<feature type="site" description="Stabilizes the phosphoryl group" evidence="10">
    <location>
        <position position="51"/>
    </location>
</feature>
<dbReference type="InterPro" id="IPR006543">
    <property type="entry name" value="Histidinol-phos"/>
</dbReference>
<dbReference type="EMBL" id="JAAVLW010000004">
    <property type="protein sequence ID" value="NOJ47768.1"/>
    <property type="molecule type" value="Genomic_DNA"/>
</dbReference>
<feature type="binding site" evidence="9">
    <location>
        <begin position="17"/>
        <end position="20"/>
    </location>
    <ligand>
        <name>substrate</name>
    </ligand>
</feature>
<keyword evidence="5 7" id="KW-0119">Carbohydrate metabolism</keyword>
<protein>
    <recommendedName>
        <fullName evidence="6 7">D,D-heptose 1,7-bisphosphate phosphatase</fullName>
        <ecNumber evidence="7">3.1.3.-</ecNumber>
    </recommendedName>
</protein>
<feature type="site" description="Contributes to substrate recognition" evidence="10">
    <location>
        <position position="108"/>
    </location>
</feature>
<evidence type="ECO:0000256" key="11">
    <source>
        <dbReference type="PIRSR" id="PIRSR004682-4"/>
    </source>
</evidence>
<dbReference type="NCBIfam" id="TIGR01656">
    <property type="entry name" value="Histidinol-ppas"/>
    <property type="match status" value="1"/>
</dbReference>
<feature type="active site" description="Nucleophile" evidence="8">
    <location>
        <position position="11"/>
    </location>
</feature>
<dbReference type="NCBIfam" id="TIGR01662">
    <property type="entry name" value="HAD-SF-IIIA"/>
    <property type="match status" value="1"/>
</dbReference>
<evidence type="ECO:0000313" key="12">
    <source>
        <dbReference type="EMBL" id="NOJ47768.1"/>
    </source>
</evidence>
<feature type="active site" description="Nucleophile" evidence="8">
    <location>
        <position position="9"/>
    </location>
</feature>
<feature type="binding site" evidence="11">
    <location>
        <position position="11"/>
    </location>
    <ligand>
        <name>Mg(2+)</name>
        <dbReference type="ChEBI" id="CHEBI:18420"/>
    </ligand>
</feature>
<feature type="binding site" evidence="11">
    <location>
        <position position="90"/>
    </location>
    <ligand>
        <name>Zn(2+)</name>
        <dbReference type="ChEBI" id="CHEBI:29105"/>
    </ligand>
</feature>
<dbReference type="InterPro" id="IPR004446">
    <property type="entry name" value="Heptose_bisP_phosphatase"/>
</dbReference>
<reference evidence="12 13" key="1">
    <citation type="submission" date="2020-03" db="EMBL/GenBank/DDBJ databases">
        <title>Bradyrhizobium diversity isolated from nodules of Muelleranthus trifoliolatus.</title>
        <authorList>
            <person name="Klepa M."/>
            <person name="Helene L."/>
            <person name="Hungria M."/>
        </authorList>
    </citation>
    <scope>NUCLEOTIDE SEQUENCE [LARGE SCALE GENOMIC DNA]</scope>
    <source>
        <strain evidence="12 13">WSM 1744</strain>
    </source>
</reference>
<dbReference type="EC" id="3.1.3.-" evidence="7"/>
<feature type="binding site" evidence="11">
    <location>
        <position position="135"/>
    </location>
    <ligand>
        <name>Mg(2+)</name>
        <dbReference type="ChEBI" id="CHEBI:18420"/>
    </ligand>
</feature>
<evidence type="ECO:0000256" key="10">
    <source>
        <dbReference type="PIRSR" id="PIRSR004682-3"/>
    </source>
</evidence>
<keyword evidence="2 7" id="KW-0963">Cytoplasm</keyword>
<evidence type="ECO:0000256" key="6">
    <source>
        <dbReference type="ARBA" id="ARBA00031828"/>
    </source>
</evidence>
<evidence type="ECO:0000256" key="5">
    <source>
        <dbReference type="ARBA" id="ARBA00023277"/>
    </source>
</evidence>
<organism evidence="12 13">
    <name type="scientific">Bradyrhizobium archetypum</name>
    <dbReference type="NCBI Taxonomy" id="2721160"/>
    <lineage>
        <taxon>Bacteria</taxon>
        <taxon>Pseudomonadati</taxon>
        <taxon>Pseudomonadota</taxon>
        <taxon>Alphaproteobacteria</taxon>
        <taxon>Hyphomicrobiales</taxon>
        <taxon>Nitrobacteraceae</taxon>
        <taxon>Bradyrhizobium</taxon>
    </lineage>
</organism>
<evidence type="ECO:0000256" key="1">
    <source>
        <dbReference type="ARBA" id="ARBA00004496"/>
    </source>
</evidence>
<name>A0A7Y4H5H7_9BRAD</name>
<dbReference type="GO" id="GO:0005975">
    <property type="term" value="P:carbohydrate metabolic process"/>
    <property type="evidence" value="ECO:0007669"/>
    <property type="project" value="InterPro"/>
</dbReference>
<dbReference type="PIRSF" id="PIRSF004682">
    <property type="entry name" value="GmhB"/>
    <property type="match status" value="1"/>
</dbReference>
<evidence type="ECO:0000256" key="3">
    <source>
        <dbReference type="ARBA" id="ARBA00022723"/>
    </source>
</evidence>
<keyword evidence="11" id="KW-0460">Magnesium</keyword>
<dbReference type="GO" id="GO:0016791">
    <property type="term" value="F:phosphatase activity"/>
    <property type="evidence" value="ECO:0007669"/>
    <property type="project" value="InterPro"/>
</dbReference>
<evidence type="ECO:0000256" key="9">
    <source>
        <dbReference type="PIRSR" id="PIRSR004682-2"/>
    </source>
</evidence>
<keyword evidence="11" id="KW-0862">Zinc</keyword>
<feature type="binding site" evidence="9">
    <location>
        <begin position="51"/>
        <end position="54"/>
    </location>
    <ligand>
        <name>substrate</name>
    </ligand>
</feature>
<comment type="cofactor">
    <cofactor evidence="11">
        <name>Zn(2+)</name>
        <dbReference type="ChEBI" id="CHEBI:29105"/>
    </cofactor>
</comment>
<dbReference type="InterPro" id="IPR036412">
    <property type="entry name" value="HAD-like_sf"/>
</dbReference>
<accession>A0A7Y4H5H7</accession>
<comment type="similarity">
    <text evidence="7">Belongs to the gmhB family.</text>
</comment>
<feature type="binding site" evidence="9">
    <location>
        <begin position="108"/>
        <end position="109"/>
    </location>
    <ligand>
        <name>substrate</name>
    </ligand>
</feature>
<dbReference type="GO" id="GO:0005737">
    <property type="term" value="C:cytoplasm"/>
    <property type="evidence" value="ECO:0007669"/>
    <property type="project" value="UniProtKB-SubCell"/>
</dbReference>
<sequence>MKRPAIFFDRDGVLNEDYGYVCEISQLKWIEGAREAIKVANDAGYFVFVITNQSGVARGLYEETHVAALHKWMENELAKIGAHIDAFEYCPYHPEAAIERYRRVSPRRKPAPGMINDLVERFPVDVSRSILIGDKPTDLEAAQAAGIKGYLFSGHNLAEFLKSILALKDLHSS</sequence>
<dbReference type="Pfam" id="PF13242">
    <property type="entry name" value="Hydrolase_like"/>
    <property type="match status" value="1"/>
</dbReference>
<comment type="cofactor">
    <cofactor evidence="11">
        <name>Mg(2+)</name>
        <dbReference type="ChEBI" id="CHEBI:18420"/>
    </cofactor>
</comment>
<dbReference type="InterPro" id="IPR006549">
    <property type="entry name" value="HAD-SF_hydro_IIIA"/>
</dbReference>
<feature type="binding site" evidence="11">
    <location>
        <position position="9"/>
    </location>
    <ligand>
        <name>Mg(2+)</name>
        <dbReference type="ChEBI" id="CHEBI:18420"/>
    </ligand>
</feature>
<keyword evidence="13" id="KW-1185">Reference proteome</keyword>
<comment type="subcellular location">
    <subcellularLocation>
        <location evidence="1 7">Cytoplasm</location>
    </subcellularLocation>
</comment>
<comment type="caution">
    <text evidence="12">The sequence shown here is derived from an EMBL/GenBank/DDBJ whole genome shotgun (WGS) entry which is preliminary data.</text>
</comment>
<gene>
    <name evidence="12" type="ORF">HCN50_16190</name>
</gene>
<dbReference type="PANTHER" id="PTHR42891">
    <property type="entry name" value="D-GLYCERO-BETA-D-MANNO-HEPTOSE-1,7-BISPHOSPHATE 7-PHOSPHATASE"/>
    <property type="match status" value="1"/>
</dbReference>
<dbReference type="InterPro" id="IPR023214">
    <property type="entry name" value="HAD_sf"/>
</dbReference>
<dbReference type="GO" id="GO:0046872">
    <property type="term" value="F:metal ion binding"/>
    <property type="evidence" value="ECO:0007669"/>
    <property type="project" value="UniProtKB-KW"/>
</dbReference>
<keyword evidence="4 7" id="KW-0378">Hydrolase</keyword>
<dbReference type="Gene3D" id="3.40.50.1000">
    <property type="entry name" value="HAD superfamily/HAD-like"/>
    <property type="match status" value="1"/>
</dbReference>
<dbReference type="Proteomes" id="UP000528734">
    <property type="component" value="Unassembled WGS sequence"/>
</dbReference>
<dbReference type="RefSeq" id="WP_171710613.1">
    <property type="nucleotide sequence ID" value="NZ_JAAVLW010000004.1"/>
</dbReference>
<evidence type="ECO:0000256" key="2">
    <source>
        <dbReference type="ARBA" id="ARBA00022490"/>
    </source>
</evidence>
<evidence type="ECO:0000256" key="4">
    <source>
        <dbReference type="ARBA" id="ARBA00022801"/>
    </source>
</evidence>
<keyword evidence="3 11" id="KW-0479">Metal-binding</keyword>
<dbReference type="SUPFAM" id="SSF56784">
    <property type="entry name" value="HAD-like"/>
    <property type="match status" value="1"/>
</dbReference>
<evidence type="ECO:0000256" key="8">
    <source>
        <dbReference type="PIRSR" id="PIRSR004682-1"/>
    </source>
</evidence>
<proteinExistence type="inferred from homology"/>
<evidence type="ECO:0000256" key="7">
    <source>
        <dbReference type="PIRNR" id="PIRNR004682"/>
    </source>
</evidence>
<feature type="site" description="Stabilizes the phosphoryl group" evidence="10">
    <location>
        <position position="109"/>
    </location>
</feature>
<feature type="binding site" evidence="11">
    <location>
        <position position="134"/>
    </location>
    <ligand>
        <name>Mg(2+)</name>
        <dbReference type="ChEBI" id="CHEBI:18420"/>
    </ligand>
</feature>
<dbReference type="PANTHER" id="PTHR42891:SF1">
    <property type="entry name" value="D-GLYCERO-BETA-D-MANNO-HEPTOSE-1,7-BISPHOSPHATE 7-PHOSPHATASE"/>
    <property type="match status" value="1"/>
</dbReference>
<evidence type="ECO:0000313" key="13">
    <source>
        <dbReference type="Proteomes" id="UP000528734"/>
    </source>
</evidence>
<dbReference type="AlphaFoldDB" id="A0A7Y4H5H7"/>
<feature type="binding site" evidence="9">
    <location>
        <begin position="9"/>
        <end position="11"/>
    </location>
    <ligand>
        <name>substrate</name>
    </ligand>
</feature>
<dbReference type="CDD" id="cd07503">
    <property type="entry name" value="HAD_HisB-N"/>
    <property type="match status" value="1"/>
</dbReference>